<dbReference type="EMBL" id="LR797019">
    <property type="protein sequence ID" value="CAB4182076.1"/>
    <property type="molecule type" value="Genomic_DNA"/>
</dbReference>
<evidence type="ECO:0000313" key="2">
    <source>
        <dbReference type="EMBL" id="CAB4182076.1"/>
    </source>
</evidence>
<dbReference type="EMBL" id="LR796861">
    <property type="protein sequence ID" value="CAB4170784.1"/>
    <property type="molecule type" value="Genomic_DNA"/>
</dbReference>
<organism evidence="4">
    <name type="scientific">uncultured Caudovirales phage</name>
    <dbReference type="NCBI Taxonomy" id="2100421"/>
    <lineage>
        <taxon>Viruses</taxon>
        <taxon>Duplodnaviria</taxon>
        <taxon>Heunggongvirae</taxon>
        <taxon>Uroviricota</taxon>
        <taxon>Caudoviricetes</taxon>
        <taxon>Peduoviridae</taxon>
        <taxon>Maltschvirus</taxon>
        <taxon>Maltschvirus maltsch</taxon>
    </lineage>
</organism>
<dbReference type="EMBL" id="LR797375">
    <property type="protein sequence ID" value="CAB4211560.1"/>
    <property type="molecule type" value="Genomic_DNA"/>
</dbReference>
<sequence length="162" mass="17257">MSSELQFNSWKTTGDVVVSTPIQIVYNLNSTTYTGSVSTTAIDTGLSIVITPKFTTSKVLITWSVPMQGTYNAGPNAGPRLLLYRNTTKITDAWGTGGGGHGDNAEGCTPTHSISYLDSPATTSAVTYRVYIIAYSSVTYHVNRAYHGTVMPSTATAFEITG</sequence>
<dbReference type="EMBL" id="LR798454">
    <property type="protein sequence ID" value="CAB5238673.1"/>
    <property type="molecule type" value="Genomic_DNA"/>
</dbReference>
<evidence type="ECO:0000313" key="3">
    <source>
        <dbReference type="EMBL" id="CAB4198673.1"/>
    </source>
</evidence>
<dbReference type="EMBL" id="LR797272">
    <property type="protein sequence ID" value="CAB4198673.1"/>
    <property type="molecule type" value="Genomic_DNA"/>
</dbReference>
<evidence type="ECO:0000313" key="5">
    <source>
        <dbReference type="EMBL" id="CAB5238673.1"/>
    </source>
</evidence>
<reference evidence="4" key="1">
    <citation type="submission" date="2020-05" db="EMBL/GenBank/DDBJ databases">
        <authorList>
            <person name="Chiriac C."/>
            <person name="Salcher M."/>
            <person name="Ghai R."/>
            <person name="Kavagutti S V."/>
        </authorList>
    </citation>
    <scope>NUCLEOTIDE SEQUENCE</scope>
</reference>
<name>A0A6J5SDA2_9CAUD</name>
<protein>
    <submittedName>
        <fullName evidence="4">Uncharacterized protein</fullName>
    </submittedName>
</protein>
<proteinExistence type="predicted"/>
<evidence type="ECO:0000313" key="4">
    <source>
        <dbReference type="EMBL" id="CAB4211560.1"/>
    </source>
</evidence>
<gene>
    <name evidence="2" type="ORF">UFOVP1066_131</name>
    <name evidence="3" type="ORF">UFOVP1315_206</name>
    <name evidence="4" type="ORF">UFOVP1421_167</name>
    <name evidence="5" type="ORF">UFOVP1525_177</name>
    <name evidence="1" type="ORF">UFOVP909_140</name>
</gene>
<accession>A0A6J5SDA2</accession>
<evidence type="ECO:0000313" key="1">
    <source>
        <dbReference type="EMBL" id="CAB4170784.1"/>
    </source>
</evidence>